<dbReference type="InterPro" id="IPR024300">
    <property type="entry name" value="SipL_SPOCS_dom"/>
</dbReference>
<keyword evidence="3" id="KW-1185">Reference proteome</keyword>
<evidence type="ECO:0000259" key="1">
    <source>
        <dbReference type="PROSITE" id="PS51782"/>
    </source>
</evidence>
<protein>
    <submittedName>
        <fullName evidence="2">LysM domain-containing membrane protein</fullName>
    </submittedName>
</protein>
<evidence type="ECO:0000313" key="2">
    <source>
        <dbReference type="EMBL" id="GBF32827.1"/>
    </source>
</evidence>
<dbReference type="EMBL" id="BFAV01000060">
    <property type="protein sequence ID" value="GBF32827.1"/>
    <property type="molecule type" value="Genomic_DNA"/>
</dbReference>
<organism evidence="2 3">
    <name type="scientific">Desulfocucumis palustris</name>
    <dbReference type="NCBI Taxonomy" id="1898651"/>
    <lineage>
        <taxon>Bacteria</taxon>
        <taxon>Bacillati</taxon>
        <taxon>Bacillota</taxon>
        <taxon>Clostridia</taxon>
        <taxon>Eubacteriales</taxon>
        <taxon>Desulfocucumaceae</taxon>
        <taxon>Desulfocucumis</taxon>
    </lineage>
</organism>
<proteinExistence type="predicted"/>
<dbReference type="SUPFAM" id="SSF54106">
    <property type="entry name" value="LysM domain"/>
    <property type="match status" value="1"/>
</dbReference>
<comment type="caution">
    <text evidence="2">The sequence shown here is derived from an EMBL/GenBank/DDBJ whole genome shotgun (WGS) entry which is preliminary data.</text>
</comment>
<accession>A0A2L2X9A4</accession>
<dbReference type="CDD" id="cd00118">
    <property type="entry name" value="LysM"/>
    <property type="match status" value="1"/>
</dbReference>
<gene>
    <name evidence="2" type="ORF">DCCM_1023</name>
</gene>
<dbReference type="Gene3D" id="3.10.350.10">
    <property type="entry name" value="LysM domain"/>
    <property type="match status" value="1"/>
</dbReference>
<feature type="domain" description="LysM" evidence="1">
    <location>
        <begin position="442"/>
        <end position="487"/>
    </location>
</feature>
<dbReference type="Pfam" id="PF01476">
    <property type="entry name" value="LysM"/>
    <property type="match status" value="1"/>
</dbReference>
<dbReference type="SMART" id="SM00257">
    <property type="entry name" value="LysM"/>
    <property type="match status" value="1"/>
</dbReference>
<dbReference type="InterPro" id="IPR036779">
    <property type="entry name" value="LysM_dom_sf"/>
</dbReference>
<reference evidence="3" key="1">
    <citation type="submission" date="2018-02" db="EMBL/GenBank/DDBJ databases">
        <title>Genome sequence of Desulfocucumis palustris strain NAW-5.</title>
        <authorList>
            <person name="Watanabe M."/>
            <person name="Kojima H."/>
            <person name="Fukui M."/>
        </authorList>
    </citation>
    <scope>NUCLEOTIDE SEQUENCE [LARGE SCALE GENOMIC DNA]</scope>
    <source>
        <strain evidence="3">NAW-5</strain>
    </source>
</reference>
<dbReference type="PROSITE" id="PS51782">
    <property type="entry name" value="LYSM"/>
    <property type="match status" value="1"/>
</dbReference>
<evidence type="ECO:0000313" key="3">
    <source>
        <dbReference type="Proteomes" id="UP000239549"/>
    </source>
</evidence>
<dbReference type="AlphaFoldDB" id="A0A2L2X9A4"/>
<dbReference type="InterPro" id="IPR018392">
    <property type="entry name" value="LysM"/>
</dbReference>
<name>A0A2L2X9A4_9FIRM</name>
<dbReference type="Pfam" id="PF12673">
    <property type="entry name" value="SipL"/>
    <property type="match status" value="3"/>
</dbReference>
<sequence length="493" mass="54528">MPDPKPDVEKVLSTDKTVTTKRIEVLPDKVVVEGTINIQVVYVAFEPDQSVHHFHDQIKFTTFVDVPGAMPGMDVKVDVTVEDVSITRARRDPRVFDVSAVLGVMAKVTEIQDLDIVTKCPSGCTCDTETIDVDHVVGSNSRQVVISDQFEVPNEKPPVEKILDVDARVEVTDTRVLRDKVIFDGEATVQVLYVGMLPEQPVHQLHHTFKFSDFVEVAGARQDMDVRFNVVVENVDVDMAGGNDPDRLQADLVLKITANVVEPRRVNAITDIRNCNVDPEYTKLRIDSLVGEGTEQVVVKDSFSTPEPKPDVLKVLETTVDERKITEKKIVRDKVIIKGYVDVQIVYVAALPDQPVHATHRRVNFNAFVEVMGAREGMDADVDVDVEFITSAYESCHIHVEMVLKITARVTESLQRNVVTTTAPVPTTETPGTTPCPPGGTFEYVVKSGDTLYSIGRMYGASLAEMKEVNSQLDNPNDIRPGMVVNVPCVPKG</sequence>
<dbReference type="Proteomes" id="UP000239549">
    <property type="component" value="Unassembled WGS sequence"/>
</dbReference>